<dbReference type="OrthoDB" id="2016582at2759"/>
<protein>
    <submittedName>
        <fullName evidence="2">Uncharacterized protein</fullName>
    </submittedName>
</protein>
<dbReference type="InParanoid" id="A0A1X7U1H4"/>
<name>A0A1X7U1H4_AMPQE</name>
<dbReference type="Proteomes" id="UP000007879">
    <property type="component" value="Unassembled WGS sequence"/>
</dbReference>
<evidence type="ECO:0000313" key="2">
    <source>
        <dbReference type="EnsemblMetazoa" id="Aqu2.1.21367_001"/>
    </source>
</evidence>
<accession>A0A1X7U1H4</accession>
<gene>
    <name evidence="2" type="primary">109585127</name>
</gene>
<dbReference type="AlphaFoldDB" id="A0A1X7U1H4"/>
<dbReference type="EnsemblMetazoa" id="Aqu2.1.21367_001">
    <property type="protein sequence ID" value="Aqu2.1.21367_001"/>
    <property type="gene ID" value="Aqu2.1.21367"/>
</dbReference>
<organism evidence="2">
    <name type="scientific">Amphimedon queenslandica</name>
    <name type="common">Sponge</name>
    <dbReference type="NCBI Taxonomy" id="400682"/>
    <lineage>
        <taxon>Eukaryota</taxon>
        <taxon>Metazoa</taxon>
        <taxon>Porifera</taxon>
        <taxon>Demospongiae</taxon>
        <taxon>Heteroscleromorpha</taxon>
        <taxon>Haplosclerida</taxon>
        <taxon>Niphatidae</taxon>
        <taxon>Amphimedon</taxon>
    </lineage>
</organism>
<dbReference type="EnsemblMetazoa" id="XM_020001078.1">
    <property type="protein sequence ID" value="XP_019856637.1"/>
    <property type="gene ID" value="LOC109585127"/>
</dbReference>
<keyword evidence="3" id="KW-1185">Reference proteome</keyword>
<sequence>MTLRKRWYGAASSRLYGVRSGSFPFRKTRETLRACLPARAGLTYSIGPITDNVVMGIEGKPYRTTEIKKYKKTRKTAGVPSHLEPSGLARSDGKRPDGVTTVPWSLGKPLVSDTTCPDTLAPSYESIPFHGPGSFAKAAEVKKCAK</sequence>
<reference evidence="3" key="1">
    <citation type="journal article" date="2010" name="Nature">
        <title>The Amphimedon queenslandica genome and the evolution of animal complexity.</title>
        <authorList>
            <person name="Srivastava M."/>
            <person name="Simakov O."/>
            <person name="Chapman J."/>
            <person name="Fahey B."/>
            <person name="Gauthier M.E."/>
            <person name="Mitros T."/>
            <person name="Richards G.S."/>
            <person name="Conaco C."/>
            <person name="Dacre M."/>
            <person name="Hellsten U."/>
            <person name="Larroux C."/>
            <person name="Putnam N.H."/>
            <person name="Stanke M."/>
            <person name="Adamska M."/>
            <person name="Darling A."/>
            <person name="Degnan S.M."/>
            <person name="Oakley T.H."/>
            <person name="Plachetzki D.C."/>
            <person name="Zhai Y."/>
            <person name="Adamski M."/>
            <person name="Calcino A."/>
            <person name="Cummins S.F."/>
            <person name="Goodstein D.M."/>
            <person name="Harris C."/>
            <person name="Jackson D.J."/>
            <person name="Leys S.P."/>
            <person name="Shu S."/>
            <person name="Woodcroft B.J."/>
            <person name="Vervoort M."/>
            <person name="Kosik K.S."/>
            <person name="Manning G."/>
            <person name="Degnan B.M."/>
            <person name="Rokhsar D.S."/>
        </authorList>
    </citation>
    <scope>NUCLEOTIDE SEQUENCE [LARGE SCALE GENOMIC DNA]</scope>
</reference>
<feature type="region of interest" description="Disordered" evidence="1">
    <location>
        <begin position="71"/>
        <end position="102"/>
    </location>
</feature>
<dbReference type="KEGG" id="aqu:109585127"/>
<proteinExistence type="predicted"/>
<evidence type="ECO:0000256" key="1">
    <source>
        <dbReference type="SAM" id="MobiDB-lite"/>
    </source>
</evidence>
<reference evidence="2" key="2">
    <citation type="submission" date="2017-05" db="UniProtKB">
        <authorList>
            <consortium name="EnsemblMetazoa"/>
        </authorList>
    </citation>
    <scope>IDENTIFICATION</scope>
</reference>
<evidence type="ECO:0000313" key="3">
    <source>
        <dbReference type="Proteomes" id="UP000007879"/>
    </source>
</evidence>